<dbReference type="CDD" id="cd06558">
    <property type="entry name" value="crotonase-like"/>
    <property type="match status" value="2"/>
</dbReference>
<dbReference type="EMBL" id="KI657591">
    <property type="protein sequence ID" value="ETN86202.1"/>
    <property type="molecule type" value="Genomic_DNA"/>
</dbReference>
<evidence type="ECO:0000256" key="5">
    <source>
        <dbReference type="ARBA" id="ARBA00007005"/>
    </source>
</evidence>
<keyword evidence="8" id="KW-0488">Methylation</keyword>
<dbReference type="InterPro" id="IPR001753">
    <property type="entry name" value="Enoyl-CoA_hydra/iso"/>
</dbReference>
<evidence type="ECO:0000256" key="16">
    <source>
        <dbReference type="ARBA" id="ARBA00023027"/>
    </source>
</evidence>
<dbReference type="GO" id="GO:0016509">
    <property type="term" value="F:long-chain (3S)-3-hydroxyacyl-CoA dehydrogenase (NAD+) activity"/>
    <property type="evidence" value="ECO:0007669"/>
    <property type="project" value="UniProtKB-EC"/>
</dbReference>
<evidence type="ECO:0000259" key="43">
    <source>
        <dbReference type="Pfam" id="PF00725"/>
    </source>
</evidence>
<dbReference type="InterPro" id="IPR050136">
    <property type="entry name" value="FA_oxidation_alpha_subunit"/>
</dbReference>
<evidence type="ECO:0000256" key="7">
    <source>
        <dbReference type="ARBA" id="ARBA00012076"/>
    </source>
</evidence>
<dbReference type="Pfam" id="PF00725">
    <property type="entry name" value="3HCDH"/>
    <property type="match status" value="3"/>
</dbReference>
<evidence type="ECO:0000256" key="2">
    <source>
        <dbReference type="ARBA" id="ARBA00004273"/>
    </source>
</evidence>
<evidence type="ECO:0000256" key="27">
    <source>
        <dbReference type="ARBA" id="ARBA00050446"/>
    </source>
</evidence>
<evidence type="ECO:0000256" key="3">
    <source>
        <dbReference type="ARBA" id="ARBA00004305"/>
    </source>
</evidence>
<dbReference type="GO" id="GO:0016740">
    <property type="term" value="F:transferase activity"/>
    <property type="evidence" value="ECO:0007669"/>
    <property type="project" value="UniProtKB-KW"/>
</dbReference>
<keyword evidence="10" id="KW-0808">Transferase</keyword>
<dbReference type="EC" id="4.2.1.17" evidence="7"/>
<comment type="catalytic activity">
    <reaction evidence="31">
        <text>(3S)-3-hydroxydodecanoyl-CoA = (2E)-dodecenoyl-CoA + H2O</text>
        <dbReference type="Rhea" id="RHEA:31075"/>
        <dbReference type="ChEBI" id="CHEBI:15377"/>
        <dbReference type="ChEBI" id="CHEBI:57330"/>
        <dbReference type="ChEBI" id="CHEBI:62558"/>
    </reaction>
    <physiologicalReaction direction="right-to-left" evidence="31">
        <dbReference type="Rhea" id="RHEA:31077"/>
    </physiologicalReaction>
</comment>
<evidence type="ECO:0000256" key="24">
    <source>
        <dbReference type="ARBA" id="ARBA00048361"/>
    </source>
</evidence>
<keyword evidence="9" id="KW-0597">Phosphoprotein</keyword>
<dbReference type="InterPro" id="IPR006176">
    <property type="entry name" value="3-OHacyl-CoA_DH_NAD-bd"/>
</dbReference>
<keyword evidence="21" id="KW-0511">Multifunctional enzyme</keyword>
<keyword evidence="18" id="KW-0496">Mitochondrion</keyword>
<keyword evidence="20" id="KW-0456">Lyase</keyword>
<comment type="catalytic activity">
    <reaction evidence="35">
        <text>1'-[1,2-di-(9Z,12Z-octadecadienoyl)-sn-glycero-3-phospho]-3'-[1-(9Z,12Z-octadecadienoyl)-sn-glycero-3-phospho]-glycerol + hexadecanoyl-CoA = 1'-[1,2-di-(9Z,12Z-octadecadienoyl)-sn-glycero-3-phospho]-3'-[1-(9Z,12Z-octadecadienoyl)-2-hexadecanoyl-sn-glycero-3-phospho]-glycerol + CoA</text>
        <dbReference type="Rhea" id="RHEA:43680"/>
        <dbReference type="ChEBI" id="CHEBI:57287"/>
        <dbReference type="ChEBI" id="CHEBI:57379"/>
        <dbReference type="ChEBI" id="CHEBI:83580"/>
        <dbReference type="ChEBI" id="CHEBI:83583"/>
    </reaction>
    <physiologicalReaction direction="left-to-right" evidence="35">
        <dbReference type="Rhea" id="RHEA:43681"/>
    </physiologicalReaction>
</comment>
<evidence type="ECO:0000256" key="32">
    <source>
        <dbReference type="ARBA" id="ARBA00052834"/>
    </source>
</evidence>
<keyword evidence="14" id="KW-0007">Acetylation</keyword>
<keyword evidence="16" id="KW-0520">NAD</keyword>
<evidence type="ECO:0000256" key="38">
    <source>
        <dbReference type="ARBA" id="ARBA00068347"/>
    </source>
</evidence>
<dbReference type="Pfam" id="PF02737">
    <property type="entry name" value="3HCDH_N"/>
    <property type="match status" value="2"/>
</dbReference>
<dbReference type="PANTHER" id="PTHR43612:SF3">
    <property type="entry name" value="TRIFUNCTIONAL ENZYME SUBUNIT ALPHA, MITOCHONDRIAL"/>
    <property type="match status" value="1"/>
</dbReference>
<evidence type="ECO:0000256" key="6">
    <source>
        <dbReference type="ARBA" id="ARBA00008750"/>
    </source>
</evidence>
<evidence type="ECO:0000256" key="28">
    <source>
        <dbReference type="ARBA" id="ARBA00051215"/>
    </source>
</evidence>
<evidence type="ECO:0000256" key="18">
    <source>
        <dbReference type="ARBA" id="ARBA00023128"/>
    </source>
</evidence>
<evidence type="ECO:0000256" key="17">
    <source>
        <dbReference type="ARBA" id="ARBA00023098"/>
    </source>
</evidence>
<dbReference type="OMA" id="IERCKST"/>
<evidence type="ECO:0000256" key="13">
    <source>
        <dbReference type="ARBA" id="ARBA00022946"/>
    </source>
</evidence>
<feature type="active site" description="For hydroxyacyl-coenzyme A dehydrogenase activity" evidence="41">
    <location>
        <position position="1313"/>
    </location>
</feature>
<evidence type="ECO:0000256" key="26">
    <source>
        <dbReference type="ARBA" id="ARBA00050222"/>
    </source>
</evidence>
<evidence type="ECO:0000256" key="11">
    <source>
        <dbReference type="ARBA" id="ARBA00022792"/>
    </source>
</evidence>
<comment type="similarity">
    <text evidence="5">In the central section; belongs to the 3-hydroxyacyl-CoA dehydrogenase family.</text>
</comment>
<dbReference type="InterPro" id="IPR006108">
    <property type="entry name" value="3HC_DH_C"/>
</dbReference>
<dbReference type="SUPFAM" id="SSF51735">
    <property type="entry name" value="NAD(P)-binding Rossmann-fold domains"/>
    <property type="match status" value="2"/>
</dbReference>
<evidence type="ECO:0000256" key="14">
    <source>
        <dbReference type="ARBA" id="ARBA00022990"/>
    </source>
</evidence>
<gene>
    <name evidence="45" type="ORF">NECAME_01330</name>
</gene>
<evidence type="ECO:0000256" key="36">
    <source>
        <dbReference type="ARBA" id="ARBA00062153"/>
    </source>
</evidence>
<dbReference type="GO" id="GO:0016507">
    <property type="term" value="C:mitochondrial fatty acid beta-oxidation multienzyme complex"/>
    <property type="evidence" value="ECO:0007669"/>
    <property type="project" value="InterPro"/>
</dbReference>
<dbReference type="FunFam" id="3.90.226.10:FF:000011">
    <property type="entry name" value="Fatty acid oxidation complex subunit alpha"/>
    <property type="match status" value="2"/>
</dbReference>
<dbReference type="GO" id="GO:0070403">
    <property type="term" value="F:NAD+ binding"/>
    <property type="evidence" value="ECO:0007669"/>
    <property type="project" value="InterPro"/>
</dbReference>
<keyword evidence="19" id="KW-0472">Membrane</keyword>
<evidence type="ECO:0000256" key="4">
    <source>
        <dbReference type="ARBA" id="ARBA00005005"/>
    </source>
</evidence>
<comment type="catalytic activity">
    <reaction evidence="23">
        <text>(3S)-hydroxyhexadecanoyl-CoA + NAD(+) = 3-oxohexadecanoyl-CoA + NADH + H(+)</text>
        <dbReference type="Rhea" id="RHEA:31159"/>
        <dbReference type="ChEBI" id="CHEBI:15378"/>
        <dbReference type="ChEBI" id="CHEBI:57349"/>
        <dbReference type="ChEBI" id="CHEBI:57540"/>
        <dbReference type="ChEBI" id="CHEBI:57945"/>
        <dbReference type="ChEBI" id="CHEBI:62613"/>
    </reaction>
    <physiologicalReaction direction="left-to-right" evidence="23">
        <dbReference type="Rhea" id="RHEA:31160"/>
    </physiologicalReaction>
</comment>
<dbReference type="Gene3D" id="3.90.226.10">
    <property type="entry name" value="2-enoyl-CoA Hydratase, Chain A, domain 1"/>
    <property type="match status" value="2"/>
</dbReference>
<dbReference type="OrthoDB" id="5958943at2759"/>
<sequence>CRFTWTYTGFKQLTDIRNSSVENSQIYARKQIVDISFSFLTIMFLEFNVKVLWLILYDQPVALLFSAPFVRRFSATMSLSQANLLEASAAKVEKVQEIRNVVNTPDARSLAQNMVHSPKGTVKVEHHGDVAVIRMDLANTKVERDDSIKSIVLMSGKPGSFVAGADVGMLSKVKTPNDGATISKKAQDQFAKLEHSGKPIVAAIMGSCMGGGLELAMSCQYRIAVNDKKTQLALPEVMLGLLPGAGGTQRLPRLVSLQNAMDMMLTGKKVKADKAKKIGLVDSVVQPLGDGLEPATINTHKYLERVAIDTARQLASGTLKVNRERPLVEKVLQKIMTTSFVLDNLVMKMARDKVMKLTGGNYPAPLRILDVIRKGLVEGTSQGYTYESQCFGELMQTYQSKALVGLFNGSTECKKNKYGQGKPVNEVAVVGAGLMGAGIADVTIDKGLKCVLLDMSEQGLERGQNQIATYLNGQVKRRKINKLEKERMVSNLTPTCDYNAMKHADIVIEAVFEDLPLKHKVIKQIEGIVGKDTIIASNTSALPIKEIAKASSRPDKVIGMHYFSPVEKMQLLEIIVHDSTSKETLATAAQLGLKQGKTVVVVKDCPGFFVVRCLGPMMSEVVRLLQEGVPAGDIDKLTMQFGFPVGAATLADEVGIDVAEHVASFLGQALGPRVRGGSAELLADMVTAGFKGKKTNKGIYVYQSKGKKKVNEEAMKILQNYRLTAPGNCSSVEDRQLRLATRFVNEALICLQEGVISGPTDGDIASVFGIGFPPFWGGPFRFVDLYGAQKLVNAMNKFASAYTSEQGPPEIEDGMISRLAQGTRFVVPFVRRISATTSLNQGTVSVEHKGDVAVIKMDLPNTKENVLNERLTNDLQTAFENVEHDNSVKSIVLMSAKPGSFVAGADVGMLSKAKTVMEGATISKKGQEQFAKLEMSGKPIVAAIMGSCMGGGLELAMSCHYRVAVNDKKTQLALPEVMLGLLPAAGGTQRLPKLVSLQNALDMMLTGKRIKADKAKKIGLVDSIVQPLGDGLEPAAINTHKYLERVAVDTARQLANGSLKASREKPLLEKVVQKAMTTSFVLDNVVMKMARDKVMKQTGGNYPAPLKILEAVRAGIVEGPSRGYSIESQSFGELIQSYQSRALVGLFNGSTECKRNKYGQGLPVKEVAVVGAGLMGAGIANVTIDKGLKCVLLDMNEQGLARGENQIATQLNGQVKRKKINKLEKERMMSNLVASCDYSAMKNSDIVIEAVFEDLPLKHKVIKQIEEIVRKDTVIASNTSALPIKDIAKASSRPDKIIGMHYFSPVDKMQLLEIIVHEETSKETLATAAQLGLKQGKVVVVVKDCPGFFVVRCLGPMMSEVVRLLQEGVSPQDLDKLTKQFGFPVGAATLADEVGVDVYGHVAIFLGKALGPRVHGGSAELLAEMVNAGFKGRKTNKGIYVYESKGKKKVNEEAMKIIQKHRLTEPNSCSSVEDRQLRLATRFVNEALLCLQEGVISSPTDGDIASVFGIGFPPFWGGPFRFVDLYGAKKLVAAMDKFAAAYASEQFTPCQLLKDHADSGMKFYR</sequence>
<evidence type="ECO:0000256" key="25">
    <source>
        <dbReference type="ARBA" id="ARBA00049556"/>
    </source>
</evidence>
<evidence type="ECO:0000256" key="37">
    <source>
        <dbReference type="ARBA" id="ARBA00066806"/>
    </source>
</evidence>
<dbReference type="FunFam" id="3.40.50.720:FF:000009">
    <property type="entry name" value="Fatty oxidation complex, alpha subunit"/>
    <property type="match status" value="2"/>
</dbReference>
<comment type="similarity">
    <text evidence="6">In the N-terminal section; belongs to the enoyl-CoA hydratase/isomerase family.</text>
</comment>
<feature type="domain" description="3-hydroxyacyl-CoA dehydrogenase C-terminal" evidence="43">
    <location>
        <begin position="607"/>
        <end position="702"/>
    </location>
</feature>
<evidence type="ECO:0000313" key="45">
    <source>
        <dbReference type="EMBL" id="ETN86202.1"/>
    </source>
</evidence>
<proteinExistence type="inferred from homology"/>
<reference evidence="46" key="1">
    <citation type="journal article" date="2014" name="Nat. Genet.">
        <title>Genome of the human hookworm Necator americanus.</title>
        <authorList>
            <person name="Tang Y.T."/>
            <person name="Gao X."/>
            <person name="Rosa B.A."/>
            <person name="Abubucker S."/>
            <person name="Hallsworth-Pepin K."/>
            <person name="Martin J."/>
            <person name="Tyagi R."/>
            <person name="Heizer E."/>
            <person name="Zhang X."/>
            <person name="Bhonagiri-Palsikar V."/>
            <person name="Minx P."/>
            <person name="Warren W.C."/>
            <person name="Wang Q."/>
            <person name="Zhan B."/>
            <person name="Hotez P.J."/>
            <person name="Sternberg P.W."/>
            <person name="Dougall A."/>
            <person name="Gaze S.T."/>
            <person name="Mulvenna J."/>
            <person name="Sotillo J."/>
            <person name="Ranganathan S."/>
            <person name="Rabelo E.M."/>
            <person name="Wilson R.K."/>
            <person name="Felgner P.L."/>
            <person name="Bethony J."/>
            <person name="Hawdon J.M."/>
            <person name="Gasser R.B."/>
            <person name="Loukas A."/>
            <person name="Mitreva M."/>
        </authorList>
    </citation>
    <scope>NUCLEOTIDE SEQUENCE [LARGE SCALE GENOMIC DNA]</scope>
</reference>
<dbReference type="SUPFAM" id="SSF48179">
    <property type="entry name" value="6-phosphogluconate dehydrogenase C-terminal domain-like"/>
    <property type="match status" value="4"/>
</dbReference>
<keyword evidence="15" id="KW-0560">Oxidoreductase</keyword>
<organism evidence="45 46">
    <name type="scientific">Necator americanus</name>
    <name type="common">Human hookworm</name>
    <dbReference type="NCBI Taxonomy" id="51031"/>
    <lineage>
        <taxon>Eukaryota</taxon>
        <taxon>Metazoa</taxon>
        <taxon>Ecdysozoa</taxon>
        <taxon>Nematoda</taxon>
        <taxon>Chromadorea</taxon>
        <taxon>Rhabditida</taxon>
        <taxon>Rhabditina</taxon>
        <taxon>Rhabditomorpha</taxon>
        <taxon>Strongyloidea</taxon>
        <taxon>Ancylostomatidae</taxon>
        <taxon>Bunostominae</taxon>
        <taxon>Necator</taxon>
    </lineage>
</organism>
<dbReference type="GO" id="GO:0006635">
    <property type="term" value="P:fatty acid beta-oxidation"/>
    <property type="evidence" value="ECO:0007669"/>
    <property type="project" value="UniProtKB-UniPathway"/>
</dbReference>
<comment type="catalytic activity">
    <reaction evidence="29">
        <text>(3S)-hydroxyoctanoyl-CoA = (2E)-octenoyl-CoA + H2O</text>
        <dbReference type="Rhea" id="RHEA:31199"/>
        <dbReference type="ChEBI" id="CHEBI:15377"/>
        <dbReference type="ChEBI" id="CHEBI:62242"/>
        <dbReference type="ChEBI" id="CHEBI:62617"/>
    </reaction>
    <physiologicalReaction direction="right-to-left" evidence="29">
        <dbReference type="Rhea" id="RHEA:31201"/>
    </physiologicalReaction>
</comment>
<evidence type="ECO:0000256" key="30">
    <source>
        <dbReference type="ARBA" id="ARBA00052224"/>
    </source>
</evidence>
<feature type="site" description="Important for long-chain enoyl-CoA hydratase activity" evidence="42">
    <location>
        <position position="976"/>
    </location>
</feature>
<feature type="site" description="Important for long-chain enoyl-CoA hydratase activity" evidence="42">
    <location>
        <position position="954"/>
    </location>
</feature>
<evidence type="ECO:0000256" key="35">
    <source>
        <dbReference type="ARBA" id="ARBA00052989"/>
    </source>
</evidence>
<evidence type="ECO:0000256" key="20">
    <source>
        <dbReference type="ARBA" id="ARBA00023239"/>
    </source>
</evidence>
<comment type="subunit">
    <text evidence="36">Heterotetramer of 2 alpha/HADHA and 2 beta/HADHB subunits; forms the mitochondrial trifunctional enzyme. Also purified as higher order heterooligomers including a 4 alpha/HADHA and 4 beta/HADHB heterooligomer which physiological significance remains unclear. The mitochondrial trifunctional enzyme interacts with MTLN.</text>
</comment>
<comment type="subcellular location">
    <subcellularLocation>
        <location evidence="2">Mitochondrion inner membrane</location>
    </subcellularLocation>
    <subcellularLocation>
        <location evidence="3">Mitochondrion matrix</location>
    </subcellularLocation>
</comment>
<dbReference type="GeneID" id="25341373"/>
<dbReference type="CTD" id="25341373"/>
<dbReference type="Gene3D" id="3.40.50.720">
    <property type="entry name" value="NAD(P)-binding Rossmann-like Domain"/>
    <property type="match status" value="2"/>
</dbReference>
<dbReference type="Pfam" id="PF00378">
    <property type="entry name" value="ECH_1"/>
    <property type="match status" value="2"/>
</dbReference>
<evidence type="ECO:0000256" key="34">
    <source>
        <dbReference type="ARBA" id="ARBA00052945"/>
    </source>
</evidence>
<evidence type="ECO:0000256" key="1">
    <source>
        <dbReference type="ARBA" id="ARBA00000469"/>
    </source>
</evidence>
<dbReference type="PANTHER" id="PTHR43612">
    <property type="entry name" value="TRIFUNCTIONAL ENZYME SUBUNIT ALPHA"/>
    <property type="match status" value="1"/>
</dbReference>
<keyword evidence="11" id="KW-0999">Mitochondrion inner membrane</keyword>
<keyword evidence="13" id="KW-0809">Transit peptide</keyword>
<dbReference type="GO" id="GO:0005743">
    <property type="term" value="C:mitochondrial inner membrane"/>
    <property type="evidence" value="ECO:0007669"/>
    <property type="project" value="UniProtKB-SubCell"/>
</dbReference>
<dbReference type="InterPro" id="IPR008927">
    <property type="entry name" value="6-PGluconate_DH-like_C_sf"/>
</dbReference>
<protein>
    <recommendedName>
        <fullName evidence="38">Trifunctional enzyme subunit alpha, mitochondrial</fullName>
        <ecNumber evidence="37">1.1.1.211</ecNumber>
        <ecNumber evidence="7">4.2.1.17</ecNumber>
    </recommendedName>
    <alternativeName>
        <fullName evidence="39">Monolysocardiolipin acyltransferase</fullName>
    </alternativeName>
    <alternativeName>
        <fullName evidence="40">TP-alpha</fullName>
    </alternativeName>
</protein>
<evidence type="ECO:0000256" key="33">
    <source>
        <dbReference type="ARBA" id="ARBA00052860"/>
    </source>
</evidence>
<evidence type="ECO:0000256" key="8">
    <source>
        <dbReference type="ARBA" id="ARBA00022481"/>
    </source>
</evidence>
<comment type="catalytic activity">
    <reaction evidence="32">
        <text>(3S)-hydroxytetradecanoyl-CoA + NAD(+) = 3-oxotetradecanoyl-CoA + NADH + H(+)</text>
        <dbReference type="Rhea" id="RHEA:31167"/>
        <dbReference type="ChEBI" id="CHEBI:15378"/>
        <dbReference type="ChEBI" id="CHEBI:57540"/>
        <dbReference type="ChEBI" id="CHEBI:57945"/>
        <dbReference type="ChEBI" id="CHEBI:62543"/>
        <dbReference type="ChEBI" id="CHEBI:62614"/>
    </reaction>
    <physiologicalReaction direction="left-to-right" evidence="32">
        <dbReference type="Rhea" id="RHEA:31168"/>
    </physiologicalReaction>
</comment>
<keyword evidence="17" id="KW-0443">Lipid metabolism</keyword>
<dbReference type="InterPro" id="IPR036291">
    <property type="entry name" value="NAD(P)-bd_dom_sf"/>
</dbReference>
<evidence type="ECO:0000256" key="23">
    <source>
        <dbReference type="ARBA" id="ARBA00047613"/>
    </source>
</evidence>
<feature type="domain" description="3-hydroxyacyl-CoA dehydrogenase NAD binding" evidence="44">
    <location>
        <begin position="1166"/>
        <end position="1345"/>
    </location>
</feature>
<feature type="domain" description="3-hydroxyacyl-CoA dehydrogenase C-terminal" evidence="43">
    <location>
        <begin position="1478"/>
        <end position="1560"/>
    </location>
</feature>
<feature type="non-terminal residue" evidence="45">
    <location>
        <position position="1"/>
    </location>
</feature>
<evidence type="ECO:0000256" key="41">
    <source>
        <dbReference type="PIRSR" id="PIRSR612803-1"/>
    </source>
</evidence>
<comment type="catalytic activity">
    <reaction evidence="22">
        <text>a (3S)-3-hydroxyacyl-CoA = a (2E)-enoyl-CoA + H2O</text>
        <dbReference type="Rhea" id="RHEA:16105"/>
        <dbReference type="ChEBI" id="CHEBI:15377"/>
        <dbReference type="ChEBI" id="CHEBI:57318"/>
        <dbReference type="ChEBI" id="CHEBI:58856"/>
        <dbReference type="EC" id="4.2.1.17"/>
    </reaction>
    <physiologicalReaction direction="right-to-left" evidence="22">
        <dbReference type="Rhea" id="RHEA:16107"/>
    </physiologicalReaction>
</comment>
<evidence type="ECO:0000256" key="40">
    <source>
        <dbReference type="ARBA" id="ARBA00083277"/>
    </source>
</evidence>
<dbReference type="STRING" id="51031.W2TYU2"/>
<comment type="pathway">
    <text evidence="4">Lipid metabolism; fatty acid beta-oxidation.</text>
</comment>
<evidence type="ECO:0000256" key="12">
    <source>
        <dbReference type="ARBA" id="ARBA00022832"/>
    </source>
</evidence>
<comment type="catalytic activity">
    <reaction evidence="33">
        <text>1'-[1,2-di-(9Z,12Z-octadecadienoyl)-sn-glycero-3-phospho]-3'-[1-(9Z,12Z-octadecadienoyl)-sn-glycero-3-phospho]-glycerol + (9Z)-octadecenoyl-CoA = 1'-[1,2-di-(9Z,12Z-octadecadienoyl)-sn-glycero-3-phospho]-3'-[1-(9Z,12Z-octadecadienoyl)-2-(9Z-octadecenoyl)-sn-glycero-3-phospho]-glycerol + CoA</text>
        <dbReference type="Rhea" id="RHEA:43676"/>
        <dbReference type="ChEBI" id="CHEBI:57287"/>
        <dbReference type="ChEBI" id="CHEBI:57387"/>
        <dbReference type="ChEBI" id="CHEBI:83580"/>
        <dbReference type="ChEBI" id="CHEBI:83582"/>
    </reaction>
    <physiologicalReaction direction="left-to-right" evidence="33">
        <dbReference type="Rhea" id="RHEA:43677"/>
    </physiologicalReaction>
</comment>
<dbReference type="InterPro" id="IPR012803">
    <property type="entry name" value="Fa_ox_alpha_mit"/>
</dbReference>
<comment type="catalytic activity">
    <reaction evidence="28">
        <text>a 4-saturated-(3S)-3-hydroxyacyl-CoA = a (3E)-enoyl-CoA + H2O</text>
        <dbReference type="Rhea" id="RHEA:20724"/>
        <dbReference type="ChEBI" id="CHEBI:15377"/>
        <dbReference type="ChEBI" id="CHEBI:58521"/>
        <dbReference type="ChEBI" id="CHEBI:137480"/>
        <dbReference type="EC" id="4.2.1.17"/>
    </reaction>
    <physiologicalReaction direction="right-to-left" evidence="28">
        <dbReference type="Rhea" id="RHEA:20726"/>
    </physiologicalReaction>
</comment>
<dbReference type="EC" id="1.1.1.211" evidence="37"/>
<dbReference type="Gene3D" id="1.10.1040.50">
    <property type="match status" value="2"/>
</dbReference>
<dbReference type="InterPro" id="IPR029045">
    <property type="entry name" value="ClpP/crotonase-like_dom_sf"/>
</dbReference>
<comment type="catalytic activity">
    <reaction evidence="26">
        <text>1'-[1,2-di-(9Z,12Z-octadecadienoyl)-sn-glycero-3-phospho]-3'-[1-(9Z,12Z-octadecadienoyl)-sn-glycero-3-phospho]-glycerol + (9Z,12Z)-octadecadienoyl-CoA = 1',3'-bis-[1,2-di-(9Z,12Z-octadecadienoyl)-sn-glycero-3-phospho]-glycerol + CoA</text>
        <dbReference type="Rhea" id="RHEA:43672"/>
        <dbReference type="ChEBI" id="CHEBI:57287"/>
        <dbReference type="ChEBI" id="CHEBI:57383"/>
        <dbReference type="ChEBI" id="CHEBI:83580"/>
        <dbReference type="ChEBI" id="CHEBI:83581"/>
    </reaction>
    <physiologicalReaction direction="left-to-right" evidence="26">
        <dbReference type="Rhea" id="RHEA:43673"/>
    </physiologicalReaction>
</comment>
<keyword evidence="46" id="KW-1185">Reference proteome</keyword>
<evidence type="ECO:0000256" key="31">
    <source>
        <dbReference type="ARBA" id="ARBA00052711"/>
    </source>
</evidence>
<comment type="catalytic activity">
    <reaction evidence="25">
        <text>a (3S)-3-hydroxyacyl-CoA + NAD(+) = a 3-oxoacyl-CoA + NADH + H(+)</text>
        <dbReference type="Rhea" id="RHEA:22432"/>
        <dbReference type="ChEBI" id="CHEBI:15378"/>
        <dbReference type="ChEBI" id="CHEBI:57318"/>
        <dbReference type="ChEBI" id="CHEBI:57540"/>
        <dbReference type="ChEBI" id="CHEBI:57945"/>
        <dbReference type="ChEBI" id="CHEBI:90726"/>
        <dbReference type="EC" id="1.1.1.35"/>
    </reaction>
</comment>
<evidence type="ECO:0000256" key="22">
    <source>
        <dbReference type="ARBA" id="ARBA00035854"/>
    </source>
</evidence>
<comment type="catalytic activity">
    <reaction evidence="30">
        <text>(3S)-hydroxyoctanoyl-CoA + NAD(+) = 3-oxooctanoyl-CoA + NADH + H(+)</text>
        <dbReference type="Rhea" id="RHEA:31195"/>
        <dbReference type="ChEBI" id="CHEBI:15378"/>
        <dbReference type="ChEBI" id="CHEBI:57540"/>
        <dbReference type="ChEBI" id="CHEBI:57945"/>
        <dbReference type="ChEBI" id="CHEBI:62617"/>
        <dbReference type="ChEBI" id="CHEBI:62619"/>
    </reaction>
    <physiologicalReaction direction="left-to-right" evidence="30">
        <dbReference type="Rhea" id="RHEA:31196"/>
    </physiologicalReaction>
</comment>
<name>W2TYU2_NECAM</name>
<comment type="catalytic activity">
    <reaction evidence="34">
        <text>(3S)-3-hydroxydodecanoyl-CoA + NAD(+) = 3-oxododecanoyl-CoA + NADH + H(+)</text>
        <dbReference type="Rhea" id="RHEA:31179"/>
        <dbReference type="ChEBI" id="CHEBI:15378"/>
        <dbReference type="ChEBI" id="CHEBI:57540"/>
        <dbReference type="ChEBI" id="CHEBI:57945"/>
        <dbReference type="ChEBI" id="CHEBI:62558"/>
        <dbReference type="ChEBI" id="CHEBI:62615"/>
    </reaction>
    <physiologicalReaction direction="left-to-right" evidence="34">
        <dbReference type="Rhea" id="RHEA:31180"/>
    </physiologicalReaction>
</comment>
<dbReference type="FunFam" id="1.10.1040.50:FF:000002">
    <property type="entry name" value="Trifunctional enzyme subunit alpha, mitochondrial"/>
    <property type="match status" value="2"/>
</dbReference>
<evidence type="ECO:0000256" key="21">
    <source>
        <dbReference type="ARBA" id="ARBA00023268"/>
    </source>
</evidence>
<evidence type="ECO:0000256" key="15">
    <source>
        <dbReference type="ARBA" id="ARBA00023002"/>
    </source>
</evidence>
<dbReference type="GO" id="GO:0004300">
    <property type="term" value="F:enoyl-CoA hydratase activity"/>
    <property type="evidence" value="ECO:0007669"/>
    <property type="project" value="UniProtKB-EC"/>
</dbReference>
<dbReference type="NCBIfam" id="TIGR02441">
    <property type="entry name" value="fa_ox_alpha_mit"/>
    <property type="match status" value="2"/>
</dbReference>
<evidence type="ECO:0000313" key="46">
    <source>
        <dbReference type="Proteomes" id="UP000053676"/>
    </source>
</evidence>
<dbReference type="SUPFAM" id="SSF52096">
    <property type="entry name" value="ClpP/crotonase"/>
    <property type="match status" value="2"/>
</dbReference>
<comment type="catalytic activity">
    <reaction evidence="27">
        <text>a long-chain (3S)-3-hydroxy fatty acyl-CoA + NAD(+) = a long-chain 3-oxo-fatty acyl-CoA + NADH + H(+)</text>
        <dbReference type="Rhea" id="RHEA:52656"/>
        <dbReference type="ChEBI" id="CHEBI:15378"/>
        <dbReference type="ChEBI" id="CHEBI:57540"/>
        <dbReference type="ChEBI" id="CHEBI:57945"/>
        <dbReference type="ChEBI" id="CHEBI:136757"/>
        <dbReference type="ChEBI" id="CHEBI:136758"/>
        <dbReference type="EC" id="1.1.1.211"/>
    </reaction>
    <physiologicalReaction direction="left-to-right" evidence="27">
        <dbReference type="Rhea" id="RHEA:52657"/>
    </physiologicalReaction>
</comment>
<evidence type="ECO:0000256" key="39">
    <source>
        <dbReference type="ARBA" id="ARBA00077617"/>
    </source>
</evidence>
<dbReference type="KEGG" id="nai:NECAME_01330"/>
<evidence type="ECO:0000256" key="29">
    <source>
        <dbReference type="ARBA" id="ARBA00051877"/>
    </source>
</evidence>
<keyword evidence="12" id="KW-0276">Fatty acid metabolism</keyword>
<evidence type="ECO:0000256" key="9">
    <source>
        <dbReference type="ARBA" id="ARBA00022553"/>
    </source>
</evidence>
<evidence type="ECO:0000259" key="44">
    <source>
        <dbReference type="Pfam" id="PF02737"/>
    </source>
</evidence>
<dbReference type="UniPathway" id="UPA00659"/>
<feature type="domain" description="3-hydroxyacyl-CoA dehydrogenase C-terminal" evidence="43">
    <location>
        <begin position="1347"/>
        <end position="1442"/>
    </location>
</feature>
<evidence type="ECO:0000256" key="10">
    <source>
        <dbReference type="ARBA" id="ARBA00022679"/>
    </source>
</evidence>
<feature type="site" description="Important for hydroxyacyl-coenzyme A dehydrogenase activity" evidence="42">
    <location>
        <position position="1301"/>
    </location>
</feature>
<comment type="catalytic activity">
    <reaction evidence="24">
        <text>(3S)-hydroxydecanoyl-CoA + NAD(+) = 3-oxodecanoyl-CoA + NADH + H(+)</text>
        <dbReference type="Rhea" id="RHEA:31187"/>
        <dbReference type="ChEBI" id="CHEBI:15378"/>
        <dbReference type="ChEBI" id="CHEBI:57540"/>
        <dbReference type="ChEBI" id="CHEBI:57945"/>
        <dbReference type="ChEBI" id="CHEBI:62548"/>
        <dbReference type="ChEBI" id="CHEBI:62616"/>
    </reaction>
    <physiologicalReaction direction="left-to-right" evidence="24">
        <dbReference type="Rhea" id="RHEA:31188"/>
    </physiologicalReaction>
</comment>
<evidence type="ECO:0000256" key="42">
    <source>
        <dbReference type="PIRSR" id="PIRSR612803-2"/>
    </source>
</evidence>
<comment type="catalytic activity">
    <reaction evidence="1">
        <text>(3S)-hydroxyhexadecanoyl-CoA = (2E)-hexadecenoyl-CoA + H2O</text>
        <dbReference type="Rhea" id="RHEA:31163"/>
        <dbReference type="ChEBI" id="CHEBI:15377"/>
        <dbReference type="ChEBI" id="CHEBI:61526"/>
        <dbReference type="ChEBI" id="CHEBI:62613"/>
    </reaction>
    <physiologicalReaction direction="right-to-left" evidence="1">
        <dbReference type="Rhea" id="RHEA:31165"/>
    </physiologicalReaction>
</comment>
<dbReference type="Proteomes" id="UP000053676">
    <property type="component" value="Unassembled WGS sequence"/>
</dbReference>
<feature type="domain" description="3-hydroxyacyl-CoA dehydrogenase NAD binding" evidence="44">
    <location>
        <begin position="426"/>
        <end position="605"/>
    </location>
</feature>
<evidence type="ECO:0000256" key="19">
    <source>
        <dbReference type="ARBA" id="ARBA00023136"/>
    </source>
</evidence>
<accession>W2TYU2</accession>